<evidence type="ECO:0000313" key="3">
    <source>
        <dbReference type="Proteomes" id="UP000075025"/>
    </source>
</evidence>
<evidence type="ECO:0000313" key="2">
    <source>
        <dbReference type="EMBL" id="KTR93017.1"/>
    </source>
</evidence>
<evidence type="ECO:0000256" key="1">
    <source>
        <dbReference type="SAM" id="Phobius"/>
    </source>
</evidence>
<dbReference type="RefSeq" id="WP_058624585.1">
    <property type="nucleotide sequence ID" value="NZ_LDRT01000101.1"/>
</dbReference>
<reference evidence="2 3" key="1">
    <citation type="journal article" date="2016" name="Front. Microbiol.">
        <title>Genomic Resource of Rice Seed Associated Bacteria.</title>
        <authorList>
            <person name="Midha S."/>
            <person name="Bansal K."/>
            <person name="Sharma S."/>
            <person name="Kumar N."/>
            <person name="Patil P.P."/>
            <person name="Chaudhry V."/>
            <person name="Patil P.B."/>
        </authorList>
    </citation>
    <scope>NUCLEOTIDE SEQUENCE [LARGE SCALE GENOMIC DNA]</scope>
    <source>
        <strain evidence="2 3">NS220</strain>
    </source>
</reference>
<dbReference type="Pfam" id="PF10031">
    <property type="entry name" value="DUF2273"/>
    <property type="match status" value="1"/>
</dbReference>
<gene>
    <name evidence="2" type="ORF">NS220_13700</name>
</gene>
<keyword evidence="1" id="KW-1133">Transmembrane helix</keyword>
<dbReference type="InterPro" id="IPR018730">
    <property type="entry name" value="DUF2273"/>
</dbReference>
<dbReference type="EMBL" id="LDRT01000101">
    <property type="protein sequence ID" value="KTR93017.1"/>
    <property type="molecule type" value="Genomic_DNA"/>
</dbReference>
<proteinExistence type="predicted"/>
<sequence>MSASTKGALVGLVLALSALIFGFWGFILVALFMAIGIVVARITAGEIDFGNIVNAFKGRSTS</sequence>
<dbReference type="AlphaFoldDB" id="A0A147EUK0"/>
<dbReference type="OrthoDB" id="4570571at2"/>
<keyword evidence="1" id="KW-0472">Membrane</keyword>
<organism evidence="2 3">
    <name type="scientific">Microbacterium testaceum</name>
    <name type="common">Aureobacterium testaceum</name>
    <name type="synonym">Brevibacterium testaceum</name>
    <dbReference type="NCBI Taxonomy" id="2033"/>
    <lineage>
        <taxon>Bacteria</taxon>
        <taxon>Bacillati</taxon>
        <taxon>Actinomycetota</taxon>
        <taxon>Actinomycetes</taxon>
        <taxon>Micrococcales</taxon>
        <taxon>Microbacteriaceae</taxon>
        <taxon>Microbacterium</taxon>
    </lineage>
</organism>
<protein>
    <submittedName>
        <fullName evidence="2">Membrane protein</fullName>
    </submittedName>
</protein>
<name>A0A147EUK0_MICTE</name>
<dbReference type="Proteomes" id="UP000075025">
    <property type="component" value="Unassembled WGS sequence"/>
</dbReference>
<comment type="caution">
    <text evidence="2">The sequence shown here is derived from an EMBL/GenBank/DDBJ whole genome shotgun (WGS) entry which is preliminary data.</text>
</comment>
<accession>A0A147EUK0</accession>
<keyword evidence="1" id="KW-0812">Transmembrane</keyword>
<feature type="transmembrane region" description="Helical" evidence="1">
    <location>
        <begin position="12"/>
        <end position="39"/>
    </location>
</feature>
<dbReference type="PATRIC" id="fig|2033.6.peg.130"/>